<proteinExistence type="predicted"/>
<dbReference type="EMBL" id="ASQA01000033">
    <property type="protein sequence ID" value="ETT82947.1"/>
    <property type="molecule type" value="Genomic_DNA"/>
</dbReference>
<accession>W4ESD6</accession>
<protein>
    <submittedName>
        <fullName evidence="1">Uncharacterized protein</fullName>
    </submittedName>
</protein>
<dbReference type="AlphaFoldDB" id="W4ESD6"/>
<gene>
    <name evidence="1" type="ORF">C176_13597</name>
</gene>
<organism evidence="1 2">
    <name type="scientific">Viridibacillus arenosi FSL R5-213</name>
    <dbReference type="NCBI Taxonomy" id="1227360"/>
    <lineage>
        <taxon>Bacteria</taxon>
        <taxon>Bacillati</taxon>
        <taxon>Bacillota</taxon>
        <taxon>Bacilli</taxon>
        <taxon>Bacillales</taxon>
        <taxon>Caryophanaceae</taxon>
        <taxon>Viridibacillus</taxon>
    </lineage>
</organism>
<reference evidence="1 2" key="1">
    <citation type="journal article" date="2014" name="BMC Genomics">
        <title>Genomic comparison of sporeforming bacilli isolated from milk.</title>
        <authorList>
            <person name="Moreno Switt A.I."/>
            <person name="Andrus A.D."/>
            <person name="Ranieri M.L."/>
            <person name="Orsi R.H."/>
            <person name="Ivy R."/>
            <person name="den Bakker H.C."/>
            <person name="Martin N.H."/>
            <person name="Wiedmann M."/>
            <person name="Boor K.J."/>
        </authorList>
    </citation>
    <scope>NUCLEOTIDE SEQUENCE [LARGE SCALE GENOMIC DNA]</scope>
    <source>
        <strain evidence="1 2">FSL R5-213</strain>
    </source>
</reference>
<comment type="caution">
    <text evidence="1">The sequence shown here is derived from an EMBL/GenBank/DDBJ whole genome shotgun (WGS) entry which is preliminary data.</text>
</comment>
<evidence type="ECO:0000313" key="1">
    <source>
        <dbReference type="EMBL" id="ETT82947.1"/>
    </source>
</evidence>
<evidence type="ECO:0000313" key="2">
    <source>
        <dbReference type="Proteomes" id="UP000019062"/>
    </source>
</evidence>
<keyword evidence="2" id="KW-1185">Reference proteome</keyword>
<sequence length="66" mass="7223">MSKSAFGSSLTVLVEGRQDVGQIAVATGRGSFRLSSFIRAASAFKKDIQLQRPDSRGHFHFLGRKL</sequence>
<name>W4ESD6_9BACL</name>
<dbReference type="Proteomes" id="UP000019062">
    <property type="component" value="Unassembled WGS sequence"/>
</dbReference>